<sequence length="169" mass="18524">MPATKVIKTKPVRPSRKTLRENRPVPMRAAAGAAGGLKVPAVRRSRASSCPVSPQRDGRERSSGARSCDRGVTSRSTANPDCGETRSVRHAAVQSHRAFTVIPPDPNKRREIQRKAEAELAALEELRLSRAMAFVSINPSSVGGCMSLEEVRLKQQQEMMQAKRKQTLV</sequence>
<evidence type="ECO:0000256" key="2">
    <source>
        <dbReference type="SAM" id="MobiDB-lite"/>
    </source>
</evidence>
<dbReference type="PANTHER" id="PTHR22529:SF2">
    <property type="match status" value="1"/>
</dbReference>
<dbReference type="Ensembl" id="ENSMMOT00000021600.1">
    <property type="protein sequence ID" value="ENSMMOP00000021245.1"/>
    <property type="gene ID" value="ENSMMOG00000016155.1"/>
</dbReference>
<feature type="compositionally biased region" description="Basic and acidic residues" evidence="2">
    <location>
        <begin position="56"/>
        <end position="69"/>
    </location>
</feature>
<evidence type="ECO:0000313" key="4">
    <source>
        <dbReference type="Proteomes" id="UP000261620"/>
    </source>
</evidence>
<dbReference type="OMA" id="PSCERRT"/>
<dbReference type="PANTHER" id="PTHR22529">
    <property type="entry name" value="EPITHELIAL-STROMAL INTERACTION PROTEIN 1"/>
    <property type="match status" value="1"/>
</dbReference>
<feature type="coiled-coil region" evidence="1">
    <location>
        <begin position="109"/>
        <end position="165"/>
    </location>
</feature>
<reference evidence="3" key="1">
    <citation type="submission" date="2025-08" db="UniProtKB">
        <authorList>
            <consortium name="Ensembl"/>
        </authorList>
    </citation>
    <scope>IDENTIFICATION</scope>
</reference>
<feature type="region of interest" description="Disordered" evidence="2">
    <location>
        <begin position="1"/>
        <end position="85"/>
    </location>
</feature>
<dbReference type="AlphaFoldDB" id="A0A3Q3X047"/>
<organism evidence="3 4">
    <name type="scientific">Mola mola</name>
    <name type="common">Ocean sunfish</name>
    <name type="synonym">Tetraodon mola</name>
    <dbReference type="NCBI Taxonomy" id="94237"/>
    <lineage>
        <taxon>Eukaryota</taxon>
        <taxon>Metazoa</taxon>
        <taxon>Chordata</taxon>
        <taxon>Craniata</taxon>
        <taxon>Vertebrata</taxon>
        <taxon>Euteleostomi</taxon>
        <taxon>Actinopterygii</taxon>
        <taxon>Neopterygii</taxon>
        <taxon>Teleostei</taxon>
        <taxon>Neoteleostei</taxon>
        <taxon>Acanthomorphata</taxon>
        <taxon>Eupercaria</taxon>
        <taxon>Tetraodontiformes</taxon>
        <taxon>Molidae</taxon>
        <taxon>Mola</taxon>
    </lineage>
</organism>
<dbReference type="Proteomes" id="UP000261620">
    <property type="component" value="Unplaced"/>
</dbReference>
<keyword evidence="1" id="KW-0175">Coiled coil</keyword>
<accession>A0A3Q3X047</accession>
<reference evidence="3" key="2">
    <citation type="submission" date="2025-09" db="UniProtKB">
        <authorList>
            <consortium name="Ensembl"/>
        </authorList>
    </citation>
    <scope>IDENTIFICATION</scope>
</reference>
<proteinExistence type="predicted"/>
<feature type="compositionally biased region" description="Basic residues" evidence="2">
    <location>
        <begin position="7"/>
        <end position="17"/>
    </location>
</feature>
<protein>
    <submittedName>
        <fullName evidence="3">Uncharacterized protein</fullName>
    </submittedName>
</protein>
<evidence type="ECO:0000313" key="3">
    <source>
        <dbReference type="Ensembl" id="ENSMMOP00000021245.1"/>
    </source>
</evidence>
<dbReference type="InterPro" id="IPR026185">
    <property type="entry name" value="EPSTI1"/>
</dbReference>
<evidence type="ECO:0000256" key="1">
    <source>
        <dbReference type="SAM" id="Coils"/>
    </source>
</evidence>
<keyword evidence="4" id="KW-1185">Reference proteome</keyword>
<name>A0A3Q3X047_MOLML</name>